<protein>
    <recommendedName>
        <fullName evidence="2">Skg3/CAF120-like PH-like domain-containing protein</fullName>
    </recommendedName>
</protein>
<evidence type="ECO:0000313" key="4">
    <source>
        <dbReference type="Proteomes" id="UP000001640"/>
    </source>
</evidence>
<dbReference type="OrthoDB" id="5563754at2759"/>
<feature type="region of interest" description="Disordered" evidence="1">
    <location>
        <begin position="1"/>
        <end position="35"/>
    </location>
</feature>
<feature type="compositionally biased region" description="Polar residues" evidence="1">
    <location>
        <begin position="567"/>
        <end position="587"/>
    </location>
</feature>
<dbReference type="OMA" id="TLPHIYY"/>
<feature type="region of interest" description="Disordered" evidence="1">
    <location>
        <begin position="889"/>
        <end position="910"/>
    </location>
</feature>
<evidence type="ECO:0000259" key="2">
    <source>
        <dbReference type="Pfam" id="PF25381"/>
    </source>
</evidence>
<dbReference type="FunCoup" id="G0VAS6">
    <property type="interactions" value="226"/>
</dbReference>
<feature type="domain" description="Skg3/CAF120-like PH-like" evidence="2">
    <location>
        <begin position="237"/>
        <end position="394"/>
    </location>
</feature>
<accession>G0VAS6</accession>
<feature type="region of interest" description="Disordered" evidence="1">
    <location>
        <begin position="781"/>
        <end position="820"/>
    </location>
</feature>
<dbReference type="InParanoid" id="G0VAS6"/>
<reference evidence="3 4" key="1">
    <citation type="journal article" date="2011" name="Proc. Natl. Acad. Sci. U.S.A.">
        <title>Evolutionary erosion of yeast sex chromosomes by mating-type switching accidents.</title>
        <authorList>
            <person name="Gordon J.L."/>
            <person name="Armisen D."/>
            <person name="Proux-Wera E."/>
            <person name="Oheigeartaigh S.S."/>
            <person name="Byrne K.P."/>
            <person name="Wolfe K.H."/>
        </authorList>
    </citation>
    <scope>NUCLEOTIDE SEQUENCE [LARGE SCALE GENOMIC DNA]</scope>
    <source>
        <strain evidence="4">ATCC 76901 / BCRC 22586 / CBS 4309 / NBRC 1992 / NRRL Y-12630</strain>
    </source>
</reference>
<reference key="2">
    <citation type="submission" date="2011-08" db="EMBL/GenBank/DDBJ databases">
        <title>Genome sequence of Naumovozyma castellii.</title>
        <authorList>
            <person name="Gordon J.L."/>
            <person name="Armisen D."/>
            <person name="Proux-Wera E."/>
            <person name="OhEigeartaigh S.S."/>
            <person name="Byrne K.P."/>
            <person name="Wolfe K.H."/>
        </authorList>
    </citation>
    <scope>NUCLEOTIDE SEQUENCE</scope>
    <source>
        <strain>Type strain:CBS 4309</strain>
    </source>
</reference>
<feature type="compositionally biased region" description="Polar residues" evidence="1">
    <location>
        <begin position="781"/>
        <end position="796"/>
    </location>
</feature>
<dbReference type="HOGENOM" id="CLU_006977_1_0_1"/>
<keyword evidence="4" id="KW-1185">Reference proteome</keyword>
<evidence type="ECO:0000256" key="1">
    <source>
        <dbReference type="SAM" id="MobiDB-lite"/>
    </source>
</evidence>
<organism evidence="3 4">
    <name type="scientific">Naumovozyma castellii</name>
    <name type="common">Yeast</name>
    <name type="synonym">Saccharomyces castellii</name>
    <dbReference type="NCBI Taxonomy" id="27288"/>
    <lineage>
        <taxon>Eukaryota</taxon>
        <taxon>Fungi</taxon>
        <taxon>Dikarya</taxon>
        <taxon>Ascomycota</taxon>
        <taxon>Saccharomycotina</taxon>
        <taxon>Saccharomycetes</taxon>
        <taxon>Saccharomycetales</taxon>
        <taxon>Saccharomycetaceae</taxon>
        <taxon>Naumovozyma</taxon>
    </lineage>
</organism>
<dbReference type="KEGG" id="ncs:NCAS_0B08690"/>
<dbReference type="Pfam" id="PF25381">
    <property type="entry name" value="PH_26"/>
    <property type="match status" value="1"/>
</dbReference>
<dbReference type="Proteomes" id="UP000001640">
    <property type="component" value="Chromosome 2"/>
</dbReference>
<dbReference type="RefSeq" id="XP_003675323.1">
    <property type="nucleotide sequence ID" value="XM_003675275.1"/>
</dbReference>
<feature type="compositionally biased region" description="Polar residues" evidence="1">
    <location>
        <begin position="533"/>
        <end position="548"/>
    </location>
</feature>
<dbReference type="eggNOG" id="ENOG502QPV9">
    <property type="taxonomic scope" value="Eukaryota"/>
</dbReference>
<dbReference type="GeneID" id="96902509"/>
<sequence>MKRLFSGAKSPTFSAPPKLFQRDPSSPKSINSRRLSSTASITNFFSSSTESTPKTPSREVFLPQEASINGAELSPELVPIVTLLSAQTHRRYHKGVFLILQDLKNDGSPADRKWQKMYGLLLGTQLALWDAHEIADNANNISKENLKKLASQPTYINFTDAILRPLNSTDEIITENNQDLTNVLVVSTTLKNRYFIKFTDRGSFDEWHAAIRLSLFECNALQEAYTGAFLSSRGSKLGDIQVILADNKFKYADWVSVRFGAGMPWKHCYAVISQTSNSKKNQYGQISFYESDKKINKKKSMANVTMADSLSAIYPSSPLLIDTSTIIKLEGSISFINNDEAEHASIFIMPEKHQAVPGYDTIIRFLIPAMNAFKLYGRPKALIANRDDPNSLLFALPTLPHVHYLRVIDILPFAKSEESLQWTNIDWKDNIKGLLQDKLSNGYTGCGSNVKLPNMLSSPTITSSELFEDSRELPIGQIQRPIMTGSSSSISTSVALSTDKQGTTSNLLADPFQNDSVSKSAASIAMPKHQRNSSKSNPFLTPTVSVQSPEKELPSLPKGMIEIPDSNFDSLNSSSGRNFSQNSNGQSSDLGVVYDRYTSAPFGNTIVEENQDNIVSQKIYLDEASSMKIAESPYETYVGNSTRNKTFQIPNIRDSVDTTNTEDSIDVEASVSALTSPHDYIGEEEEEDDMGAEFSSTIDEFDDLARKINDIDIDIGSITSDKTSRRVEDDEFHDLTTDLNLDAPISVNNMIMHNGDEEDDKNVFDPDFVEQNQMIENESLYTNENQYNGYSNSGDVTSDKTVRKSRNPSMPHSPSDHNLTQYTQNAGRAAGTRQPYQISPNSMYQQHEYNKGLSQVNPSMNVPHMQPNRRQPVPNIANDQFNRQQIGLNTTKGFSQYMPSGNTARNPYSE</sequence>
<feature type="compositionally biased region" description="Polar residues" evidence="1">
    <location>
        <begin position="807"/>
        <end position="820"/>
    </location>
</feature>
<gene>
    <name evidence="3" type="primary">NCAS0B08690</name>
    <name evidence="3" type="ordered locus">NCAS_0B08690</name>
</gene>
<dbReference type="STRING" id="1064592.G0VAS6"/>
<name>G0VAS6_NAUCA</name>
<feature type="region of interest" description="Disordered" evidence="1">
    <location>
        <begin position="519"/>
        <end position="587"/>
    </location>
</feature>
<dbReference type="EMBL" id="HE576753">
    <property type="protein sequence ID" value="CCC68953.1"/>
    <property type="molecule type" value="Genomic_DNA"/>
</dbReference>
<feature type="compositionally biased region" description="Polar residues" evidence="1">
    <location>
        <begin position="23"/>
        <end position="35"/>
    </location>
</feature>
<proteinExistence type="predicted"/>
<dbReference type="Gene3D" id="2.30.29.30">
    <property type="entry name" value="Pleckstrin-homology domain (PH domain)/Phosphotyrosine-binding domain (PTB)"/>
    <property type="match status" value="1"/>
</dbReference>
<dbReference type="InterPro" id="IPR058155">
    <property type="entry name" value="Skg3/CAF120-like_PH"/>
</dbReference>
<evidence type="ECO:0000313" key="3">
    <source>
        <dbReference type="EMBL" id="CCC68953.1"/>
    </source>
</evidence>
<dbReference type="AlphaFoldDB" id="G0VAS6"/>
<dbReference type="InterPro" id="IPR011993">
    <property type="entry name" value="PH-like_dom_sf"/>
</dbReference>